<dbReference type="GO" id="GO:0016747">
    <property type="term" value="F:acyltransferase activity, transferring groups other than amino-acyl groups"/>
    <property type="evidence" value="ECO:0007669"/>
    <property type="project" value="InterPro"/>
</dbReference>
<dbReference type="InterPro" id="IPR000182">
    <property type="entry name" value="GNAT_dom"/>
</dbReference>
<name>A0A109JRP2_9HYPH</name>
<proteinExistence type="predicted"/>
<dbReference type="SUPFAM" id="SSF55729">
    <property type="entry name" value="Acyl-CoA N-acyltransferases (Nat)"/>
    <property type="match status" value="1"/>
</dbReference>
<comment type="caution">
    <text evidence="2">The sequence shown here is derived from an EMBL/GenBank/DDBJ whole genome shotgun (WGS) entry which is preliminary data.</text>
</comment>
<dbReference type="InterPro" id="IPR016181">
    <property type="entry name" value="Acyl_CoA_acyltransferase"/>
</dbReference>
<keyword evidence="3" id="KW-1185">Reference proteome</keyword>
<dbReference type="PROSITE" id="PS51186">
    <property type="entry name" value="GNAT"/>
    <property type="match status" value="1"/>
</dbReference>
<organism evidence="2 3">
    <name type="scientific">Rhizobium altiplani</name>
    <dbReference type="NCBI Taxonomy" id="1864509"/>
    <lineage>
        <taxon>Bacteria</taxon>
        <taxon>Pseudomonadati</taxon>
        <taxon>Pseudomonadota</taxon>
        <taxon>Alphaproteobacteria</taxon>
        <taxon>Hyphomicrobiales</taxon>
        <taxon>Rhizobiaceae</taxon>
        <taxon>Rhizobium/Agrobacterium group</taxon>
        <taxon>Rhizobium</taxon>
    </lineage>
</organism>
<protein>
    <submittedName>
        <fullName evidence="2">Arsenate reductase</fullName>
    </submittedName>
</protein>
<dbReference type="Proteomes" id="UP000068164">
    <property type="component" value="Unassembled WGS sequence"/>
</dbReference>
<evidence type="ECO:0000313" key="2">
    <source>
        <dbReference type="EMBL" id="KWV53743.1"/>
    </source>
</evidence>
<evidence type="ECO:0000313" key="3">
    <source>
        <dbReference type="Proteomes" id="UP000068164"/>
    </source>
</evidence>
<feature type="domain" description="N-acetyltransferase" evidence="1">
    <location>
        <begin position="1"/>
        <end position="144"/>
    </location>
</feature>
<sequence>MRELKLDPVSVSDELTTGLAAAGLPIDDIGEPGRSYFRLADTENQIFGYSGIEAASHDAVLLRSMLILPAFRSQGYGRRLAVMTIARTPNGSAVYLATTNAARFFEHLGFAAVGRDQVPQAILSTRQLSGLCPASATIMKLTRRPAT</sequence>
<accession>A0A109JRP2</accession>
<dbReference type="RefSeq" id="WP_062370192.1">
    <property type="nucleotide sequence ID" value="NZ_LNCD01000064.1"/>
</dbReference>
<dbReference type="EMBL" id="LNCD01000064">
    <property type="protein sequence ID" value="KWV53743.1"/>
    <property type="molecule type" value="Genomic_DNA"/>
</dbReference>
<dbReference type="AlphaFoldDB" id="A0A109JRP2"/>
<gene>
    <name evidence="2" type="ORF">AS026_03600</name>
</gene>
<reference evidence="2 3" key="1">
    <citation type="submission" date="2015-11" db="EMBL/GenBank/DDBJ databases">
        <title>Draft Genome Sequence of the Strain BR 10423 (Rhizobium sp.) isolated from nodules of Mimosa pudica.</title>
        <authorList>
            <person name="Barauna A.C."/>
            <person name="Zilli J.E."/>
            <person name="Simoes-Araujo J.L."/>
            <person name="Reis V.M."/>
            <person name="James E.K."/>
            <person name="Reis F.B.Jr."/>
            <person name="Rouws L.F."/>
            <person name="Passos S.R."/>
            <person name="Gois S.R."/>
        </authorList>
    </citation>
    <scope>NUCLEOTIDE SEQUENCE [LARGE SCALE GENOMIC DNA]</scope>
    <source>
        <strain evidence="2 3">BR10423</strain>
    </source>
</reference>
<dbReference type="CDD" id="cd04301">
    <property type="entry name" value="NAT_SF"/>
    <property type="match status" value="1"/>
</dbReference>
<dbReference type="OrthoDB" id="5197788at2"/>
<dbReference type="Gene3D" id="3.40.630.30">
    <property type="match status" value="1"/>
</dbReference>
<evidence type="ECO:0000259" key="1">
    <source>
        <dbReference type="PROSITE" id="PS51186"/>
    </source>
</evidence>
<dbReference type="Pfam" id="PF13508">
    <property type="entry name" value="Acetyltransf_7"/>
    <property type="match status" value="1"/>
</dbReference>